<evidence type="ECO:0000313" key="1">
    <source>
        <dbReference type="EMBL" id="ALL62936.1"/>
    </source>
</evidence>
<protein>
    <submittedName>
        <fullName evidence="1">Uncharacterized protein</fullName>
    </submittedName>
</protein>
<dbReference type="AlphaFoldDB" id="A0A0P0R4J8"/>
<dbReference type="EMBL" id="CP012746">
    <property type="protein sequence ID" value="ALL62936.1"/>
    <property type="molecule type" value="Genomic_DNA"/>
</dbReference>
<accession>A0A0P0R4J8</accession>
<dbReference type="KEGG" id="bcai:K788_0006688"/>
<evidence type="ECO:0000313" key="2">
    <source>
        <dbReference type="Proteomes" id="UP000019146"/>
    </source>
</evidence>
<proteinExistence type="predicted"/>
<organism evidence="1 2">
    <name type="scientific">Paraburkholderia caribensis MBA4</name>
    <dbReference type="NCBI Taxonomy" id="1323664"/>
    <lineage>
        <taxon>Bacteria</taxon>
        <taxon>Pseudomonadati</taxon>
        <taxon>Pseudomonadota</taxon>
        <taxon>Betaproteobacteria</taxon>
        <taxon>Burkholderiales</taxon>
        <taxon>Burkholderiaceae</taxon>
        <taxon>Paraburkholderia</taxon>
    </lineage>
</organism>
<reference evidence="1 2" key="1">
    <citation type="journal article" date="2014" name="Genome Announc.">
        <title>Draft Genome Sequence of the Haloacid-Degrading Burkholderia caribensis Strain MBA4.</title>
        <authorList>
            <person name="Pan Y."/>
            <person name="Kong K.F."/>
            <person name="Tsang J.S."/>
        </authorList>
    </citation>
    <scope>NUCLEOTIDE SEQUENCE [LARGE SCALE GENOMIC DNA]</scope>
    <source>
        <strain evidence="1 2">MBA4</strain>
    </source>
</reference>
<name>A0A0P0R4J8_9BURK</name>
<sequence length="38" mass="4259">MRGRIPRLSRALETPVPPRCATKSGAQCLDFQSAEYDH</sequence>
<gene>
    <name evidence="1" type="ORF">K788_0006688</name>
</gene>
<dbReference type="Proteomes" id="UP000019146">
    <property type="component" value="Chromosome 1"/>
</dbReference>